<evidence type="ECO:0000313" key="7">
    <source>
        <dbReference type="Proteomes" id="UP001381003"/>
    </source>
</evidence>
<dbReference type="PANTHER" id="PTHR10429">
    <property type="entry name" value="DNA-3-METHYLADENINE GLYCOSYLASE"/>
    <property type="match status" value="1"/>
</dbReference>
<gene>
    <name evidence="6" type="ORF">N5P18_13865</name>
</gene>
<dbReference type="Gene3D" id="3.10.300.10">
    <property type="entry name" value="Methylpurine-DNA glycosylase (MPG)"/>
    <property type="match status" value="1"/>
</dbReference>
<dbReference type="Proteomes" id="UP001381003">
    <property type="component" value="Chromosome"/>
</dbReference>
<protein>
    <recommendedName>
        <fullName evidence="5">Putative 3-methyladenine DNA glycosylase</fullName>
        <ecNumber evidence="5">3.2.2.-</ecNumber>
    </recommendedName>
</protein>
<dbReference type="HAMAP" id="MF_00527">
    <property type="entry name" value="3MGH"/>
    <property type="match status" value="1"/>
</dbReference>
<evidence type="ECO:0000256" key="4">
    <source>
        <dbReference type="ARBA" id="ARBA00023204"/>
    </source>
</evidence>
<keyword evidence="7" id="KW-1185">Reference proteome</keyword>
<organism evidence="6 7">
    <name type="scientific">Janibacter terrae</name>
    <dbReference type="NCBI Taxonomy" id="103817"/>
    <lineage>
        <taxon>Bacteria</taxon>
        <taxon>Bacillati</taxon>
        <taxon>Actinomycetota</taxon>
        <taxon>Actinomycetes</taxon>
        <taxon>Micrococcales</taxon>
        <taxon>Intrasporangiaceae</taxon>
        <taxon>Janibacter</taxon>
    </lineage>
</organism>
<accession>A0ABZ2FC53</accession>
<dbReference type="InterPro" id="IPR036995">
    <property type="entry name" value="MPG_sf"/>
</dbReference>
<dbReference type="InterPro" id="IPR003180">
    <property type="entry name" value="MPG"/>
</dbReference>
<proteinExistence type="inferred from homology"/>
<dbReference type="Pfam" id="PF02245">
    <property type="entry name" value="Pur_DNA_glyco"/>
    <property type="match status" value="1"/>
</dbReference>
<dbReference type="PANTHER" id="PTHR10429:SF0">
    <property type="entry name" value="DNA-3-METHYLADENINE GLYCOSYLASE"/>
    <property type="match status" value="1"/>
</dbReference>
<evidence type="ECO:0000256" key="1">
    <source>
        <dbReference type="ARBA" id="ARBA00009232"/>
    </source>
</evidence>
<evidence type="ECO:0000256" key="5">
    <source>
        <dbReference type="HAMAP-Rule" id="MF_00527"/>
    </source>
</evidence>
<evidence type="ECO:0000313" key="6">
    <source>
        <dbReference type="EMBL" id="WWF04751.1"/>
    </source>
</evidence>
<keyword evidence="2 5" id="KW-0227">DNA damage</keyword>
<dbReference type="GO" id="GO:0016798">
    <property type="term" value="F:hydrolase activity, acting on glycosyl bonds"/>
    <property type="evidence" value="ECO:0007669"/>
    <property type="project" value="UniProtKB-KW"/>
</dbReference>
<evidence type="ECO:0000256" key="2">
    <source>
        <dbReference type="ARBA" id="ARBA00022763"/>
    </source>
</evidence>
<dbReference type="InterPro" id="IPR011034">
    <property type="entry name" value="Formyl_transferase-like_C_sf"/>
</dbReference>
<keyword evidence="6" id="KW-0326">Glycosidase</keyword>
<keyword evidence="4 5" id="KW-0234">DNA repair</keyword>
<dbReference type="NCBIfam" id="TIGR00567">
    <property type="entry name" value="3mg"/>
    <property type="match status" value="1"/>
</dbReference>
<name>A0ABZ2FC53_9MICO</name>
<reference evidence="6 7" key="1">
    <citation type="submission" date="2022-09" db="EMBL/GenBank/DDBJ databases">
        <title>Complete genome sequence of Janibacter terrae strain COS04-44, PCL-degrading bacteria isolated from oil spilled coast.</title>
        <authorList>
            <person name="Park H."/>
            <person name="Kim J.Y."/>
            <person name="An S.H."/>
            <person name="Lee C.M."/>
            <person name="Weon H.-Y."/>
        </authorList>
    </citation>
    <scope>NUCLEOTIDE SEQUENCE [LARGE SCALE GENOMIC DNA]</scope>
    <source>
        <strain evidence="6 7">COS04-44</strain>
    </source>
</reference>
<dbReference type="CDD" id="cd00540">
    <property type="entry name" value="AAG"/>
    <property type="match status" value="1"/>
</dbReference>
<evidence type="ECO:0000256" key="3">
    <source>
        <dbReference type="ARBA" id="ARBA00022801"/>
    </source>
</evidence>
<comment type="similarity">
    <text evidence="1 5">Belongs to the DNA glycosylase MPG family.</text>
</comment>
<dbReference type="NCBIfam" id="NF002003">
    <property type="entry name" value="PRK00802.1-3"/>
    <property type="match status" value="1"/>
</dbReference>
<sequence>MGPSGRRLVAQDLSADPLTVASVLLGSHLVVGDVTLRLTEVEAYWGSVDPGSHGYRGMTPRTEVMFGPPGRLYVYRSYGIHWCANIVCGTKGECAAVLLRAGEVVVGQGLAMERRPGAAVRDLARGPGRLTKALGLDGDDDGAAVVGRGARLVLRAPAEPVPAERIRTGPRVGVSGPGGDAEAFPWRYWIDGDPTVSAYRPGGPRVRRG</sequence>
<dbReference type="EC" id="3.2.2.-" evidence="5"/>
<dbReference type="EMBL" id="CP104874">
    <property type="protein sequence ID" value="WWF04751.1"/>
    <property type="molecule type" value="Genomic_DNA"/>
</dbReference>
<dbReference type="RefSeq" id="WP_068423626.1">
    <property type="nucleotide sequence ID" value="NZ_CP104874.1"/>
</dbReference>
<keyword evidence="3 5" id="KW-0378">Hydrolase</keyword>
<dbReference type="SUPFAM" id="SSF50486">
    <property type="entry name" value="FMT C-terminal domain-like"/>
    <property type="match status" value="1"/>
</dbReference>